<proteinExistence type="predicted"/>
<reference evidence="1" key="1">
    <citation type="submission" date="2016-12" db="EMBL/GenBank/DDBJ databases">
        <title>The genomes of Aspergillus section Nigri reveals drivers in fungal speciation.</title>
        <authorList>
            <consortium name="DOE Joint Genome Institute"/>
            <person name="Vesth T.C."/>
            <person name="Nybo J."/>
            <person name="Theobald S."/>
            <person name="Brandl J."/>
            <person name="Frisvad J.C."/>
            <person name="Nielsen K.F."/>
            <person name="Lyhne E.K."/>
            <person name="Kogle M.E."/>
            <person name="Kuo A."/>
            <person name="Riley R."/>
            <person name="Clum A."/>
            <person name="Nolan M."/>
            <person name="Lipzen A."/>
            <person name="Salamov A."/>
            <person name="Henrissat B."/>
            <person name="Wiebenga A."/>
            <person name="De vries R.P."/>
            <person name="Grigoriev I.V."/>
            <person name="Mortensen U.H."/>
            <person name="Andersen M.R."/>
            <person name="Baker S.E."/>
        </authorList>
    </citation>
    <scope>NUCLEOTIDE SEQUENCE</scope>
    <source>
        <strain evidence="1">IBT 28561</strain>
    </source>
</reference>
<keyword evidence="2" id="KW-1185">Reference proteome</keyword>
<dbReference type="GeneID" id="36543542"/>
<organism evidence="1 2">
    <name type="scientific">Aspergillus campestris (strain IBT 28561)</name>
    <dbReference type="NCBI Taxonomy" id="1392248"/>
    <lineage>
        <taxon>Eukaryota</taxon>
        <taxon>Fungi</taxon>
        <taxon>Dikarya</taxon>
        <taxon>Ascomycota</taxon>
        <taxon>Pezizomycotina</taxon>
        <taxon>Eurotiomycetes</taxon>
        <taxon>Eurotiomycetidae</taxon>
        <taxon>Eurotiales</taxon>
        <taxon>Aspergillaceae</taxon>
        <taxon>Aspergillus</taxon>
        <taxon>Aspergillus subgen. Circumdati</taxon>
    </lineage>
</organism>
<dbReference type="VEuPathDB" id="FungiDB:P168DRAFT_282967"/>
<accession>A0A2I1D004</accession>
<dbReference type="Proteomes" id="UP000234254">
    <property type="component" value="Unassembled WGS sequence"/>
</dbReference>
<sequence>MRPEKATTVPATVENWEEAAQKNGTLTVDINASYHKLGASLNKTSQDLDNTPEFNLYLSALERRDAPSSGINVLGCPYQKVILKRRSEQYDKDNPFWQYALITAGTQTATRIPKEEPDSLDPKSQDILATPTVDMEERGEETLWLERRTFCVCHPGLGINCSPARVHLAFDFKQSKDKKQAKGIDSKVHSLSCTTYGLLKSRTTGWMYAILEAKARAHLRHELKVQQFGPYWIRSKADTQYVEKNTARLQNMSRQFFPLS</sequence>
<comment type="caution">
    <text evidence="1">The sequence shown here is derived from an EMBL/GenBank/DDBJ whole genome shotgun (WGS) entry which is preliminary data.</text>
</comment>
<dbReference type="RefSeq" id="XP_024691806.1">
    <property type="nucleotide sequence ID" value="XM_024836018.1"/>
</dbReference>
<dbReference type="AlphaFoldDB" id="A0A2I1D004"/>
<dbReference type="OrthoDB" id="4364700at2759"/>
<gene>
    <name evidence="1" type="ORF">P168DRAFT_282967</name>
</gene>
<name>A0A2I1D004_ASPC2</name>
<evidence type="ECO:0000313" key="2">
    <source>
        <dbReference type="Proteomes" id="UP000234254"/>
    </source>
</evidence>
<protein>
    <submittedName>
        <fullName evidence="1">Uncharacterized protein</fullName>
    </submittedName>
</protein>
<dbReference type="EMBL" id="MSFM01000008">
    <property type="protein sequence ID" value="PKY03212.1"/>
    <property type="molecule type" value="Genomic_DNA"/>
</dbReference>
<evidence type="ECO:0000313" key="1">
    <source>
        <dbReference type="EMBL" id="PKY03212.1"/>
    </source>
</evidence>